<dbReference type="EMBL" id="PRKW01000001">
    <property type="protein sequence ID" value="PPB50384.1"/>
    <property type="molecule type" value="Genomic_DNA"/>
</dbReference>
<name>A0A2S5J0Q7_9MICC</name>
<dbReference type="GO" id="GO:0046872">
    <property type="term" value="F:metal ion binding"/>
    <property type="evidence" value="ECO:0007669"/>
    <property type="project" value="UniProtKB-KW"/>
</dbReference>
<proteinExistence type="predicted"/>
<keyword evidence="3" id="KW-0862">Zinc</keyword>
<dbReference type="Gene3D" id="3.90.180.10">
    <property type="entry name" value="Medium-chain alcohol dehydrogenases, catalytic domain"/>
    <property type="match status" value="1"/>
</dbReference>
<dbReference type="Proteomes" id="UP000239297">
    <property type="component" value="Unassembled WGS sequence"/>
</dbReference>
<evidence type="ECO:0000313" key="5">
    <source>
        <dbReference type="Proteomes" id="UP000239297"/>
    </source>
</evidence>
<evidence type="ECO:0000313" key="4">
    <source>
        <dbReference type="EMBL" id="PPB50384.1"/>
    </source>
</evidence>
<keyword evidence="5" id="KW-1185">Reference proteome</keyword>
<dbReference type="PANTHER" id="PTHR42813:SF7">
    <property type="entry name" value="ALCOHOL DEHYDROGENASE (ZN-DEPENDENT)-RELATED"/>
    <property type="match status" value="1"/>
</dbReference>
<gene>
    <name evidence="4" type="ORF">C4K88_00230</name>
</gene>
<evidence type="ECO:0008006" key="6">
    <source>
        <dbReference type="Google" id="ProtNLM"/>
    </source>
</evidence>
<evidence type="ECO:0000256" key="2">
    <source>
        <dbReference type="ARBA" id="ARBA00022723"/>
    </source>
</evidence>
<dbReference type="Gene3D" id="3.40.50.720">
    <property type="entry name" value="NAD(P)-binding Rossmann-like Domain"/>
    <property type="match status" value="1"/>
</dbReference>
<organism evidence="4 5">
    <name type="scientific">Arthrobacter pityocampae</name>
    <dbReference type="NCBI Taxonomy" id="547334"/>
    <lineage>
        <taxon>Bacteria</taxon>
        <taxon>Bacillati</taxon>
        <taxon>Actinomycetota</taxon>
        <taxon>Actinomycetes</taxon>
        <taxon>Micrococcales</taxon>
        <taxon>Micrococcaceae</taxon>
        <taxon>Arthrobacter</taxon>
    </lineage>
</organism>
<protein>
    <recommendedName>
        <fullName evidence="6">Alcohol dehydrogenase</fullName>
    </recommendedName>
</protein>
<dbReference type="OrthoDB" id="241504at2"/>
<dbReference type="AlphaFoldDB" id="A0A2S5J0Q7"/>
<comment type="caution">
    <text evidence="4">The sequence shown here is derived from an EMBL/GenBank/DDBJ whole genome shotgun (WGS) entry which is preliminary data.</text>
</comment>
<dbReference type="PANTHER" id="PTHR42813">
    <property type="entry name" value="ZINC-TYPE ALCOHOL DEHYDROGENASE-LIKE"/>
    <property type="match status" value="1"/>
</dbReference>
<accession>A0A2S5J0Q7</accession>
<evidence type="ECO:0000256" key="1">
    <source>
        <dbReference type="ARBA" id="ARBA00001947"/>
    </source>
</evidence>
<reference evidence="4 5" key="1">
    <citation type="journal article" date="2014" name="Int. J. Syst. Evol. Microbiol.">
        <title>Arthrobacter pityocampae sp. nov., isolated from Thaumetopoea pityocampa (Lep., Thaumetopoeidae).</title>
        <authorList>
            <person name="Ince I.A."/>
            <person name="Demirbag Z."/>
            <person name="Kati H."/>
        </authorList>
    </citation>
    <scope>NUCLEOTIDE SEQUENCE [LARGE SCALE GENOMIC DNA]</scope>
    <source>
        <strain evidence="4 5">Tp2</strain>
    </source>
</reference>
<comment type="cofactor">
    <cofactor evidence="1">
        <name>Zn(2+)</name>
        <dbReference type="ChEBI" id="CHEBI:29105"/>
    </cofactor>
</comment>
<sequence>MNKNLTIRMGNCDHRSVTPPLLDLVASGVFDPTAFITQHKPIKDVVDAYLNFDRREEGWLKTVLTTQ</sequence>
<evidence type="ECO:0000256" key="3">
    <source>
        <dbReference type="ARBA" id="ARBA00022833"/>
    </source>
</evidence>
<keyword evidence="2" id="KW-0479">Metal-binding</keyword>